<evidence type="ECO:0000256" key="1">
    <source>
        <dbReference type="ARBA" id="ARBA00022801"/>
    </source>
</evidence>
<dbReference type="GO" id="GO:0030288">
    <property type="term" value="C:outer membrane-bounded periplasmic space"/>
    <property type="evidence" value="ECO:0007669"/>
    <property type="project" value="TreeGrafter"/>
</dbReference>
<organism evidence="3 4">
    <name type="scientific">Clostridium paraputrificum</name>
    <dbReference type="NCBI Taxonomy" id="29363"/>
    <lineage>
        <taxon>Bacteria</taxon>
        <taxon>Bacillati</taxon>
        <taxon>Bacillota</taxon>
        <taxon>Clostridia</taxon>
        <taxon>Eubacteriales</taxon>
        <taxon>Clostridiaceae</taxon>
        <taxon>Clostridium</taxon>
    </lineage>
</organism>
<dbReference type="CDD" id="cd02696">
    <property type="entry name" value="MurNAc-LAA"/>
    <property type="match status" value="1"/>
</dbReference>
<dbReference type="SMART" id="SM00646">
    <property type="entry name" value="Ami_3"/>
    <property type="match status" value="1"/>
</dbReference>
<dbReference type="EMBL" id="MAPZ01000019">
    <property type="protein sequence ID" value="OBY10775.1"/>
    <property type="molecule type" value="Genomic_DNA"/>
</dbReference>
<dbReference type="InterPro" id="IPR050695">
    <property type="entry name" value="N-acetylmuramoyl_amidase_3"/>
</dbReference>
<dbReference type="Proteomes" id="UP000092714">
    <property type="component" value="Unassembled WGS sequence"/>
</dbReference>
<sequence>MGRWIIDAGHGGKDNGAIGPGGRREKNISLDAALEAKRVLELNGEEVFLIRSNDIYMELKERVTYANGWGGDYYISFHMNFSDSDSIEGTEVFIKKDNSKSKEFGEYLLGKMVKGFKSENRGLSEIDYGVLNSINIPGAVCLGDYISNRQVERNFNAEYFGRVVANACVQLVGKIPKEEGKKNKGIKKEVTKDYGWRVCVGVYEDFEEAKRVVQDIQARGVSNVYIIPYIGKSK</sequence>
<evidence type="ECO:0000313" key="4">
    <source>
        <dbReference type="Proteomes" id="UP000092714"/>
    </source>
</evidence>
<dbReference type="PANTHER" id="PTHR30404">
    <property type="entry name" value="N-ACETYLMURAMOYL-L-ALANINE AMIDASE"/>
    <property type="match status" value="1"/>
</dbReference>
<evidence type="ECO:0000313" key="3">
    <source>
        <dbReference type="EMBL" id="OBY10775.1"/>
    </source>
</evidence>
<accession>A0A173Y7D5</accession>
<dbReference type="AlphaFoldDB" id="A0A173Y7D5"/>
<dbReference type="GO" id="GO:0008745">
    <property type="term" value="F:N-acetylmuramoyl-L-alanine amidase activity"/>
    <property type="evidence" value="ECO:0007669"/>
    <property type="project" value="InterPro"/>
</dbReference>
<feature type="domain" description="MurNAc-LAA" evidence="2">
    <location>
        <begin position="63"/>
        <end position="169"/>
    </location>
</feature>
<evidence type="ECO:0000259" key="2">
    <source>
        <dbReference type="SMART" id="SM00646"/>
    </source>
</evidence>
<dbReference type="Pfam" id="PF01520">
    <property type="entry name" value="Amidase_3"/>
    <property type="match status" value="1"/>
</dbReference>
<dbReference type="Gene3D" id="3.40.630.40">
    <property type="entry name" value="Zn-dependent exopeptidases"/>
    <property type="match status" value="1"/>
</dbReference>
<keyword evidence="4" id="KW-1185">Reference proteome</keyword>
<comment type="caution">
    <text evidence="3">The sequence shown here is derived from an EMBL/GenBank/DDBJ whole genome shotgun (WGS) entry which is preliminary data.</text>
</comment>
<dbReference type="eggNOG" id="COG0860">
    <property type="taxonomic scope" value="Bacteria"/>
</dbReference>
<protein>
    <recommendedName>
        <fullName evidence="2">MurNAc-LAA domain-containing protein</fullName>
    </recommendedName>
</protein>
<dbReference type="PANTHER" id="PTHR30404:SF0">
    <property type="entry name" value="N-ACETYLMURAMOYL-L-ALANINE AMIDASE AMIC"/>
    <property type="match status" value="1"/>
</dbReference>
<dbReference type="GO" id="GO:0009253">
    <property type="term" value="P:peptidoglycan catabolic process"/>
    <property type="evidence" value="ECO:0007669"/>
    <property type="project" value="InterPro"/>
</dbReference>
<name>A0A173Y7D5_9CLOT</name>
<dbReference type="RefSeq" id="WP_055183474.1">
    <property type="nucleotide sequence ID" value="NZ_CAXSZC010000001.1"/>
</dbReference>
<reference evidence="3 4" key="1">
    <citation type="submission" date="2016-06" db="EMBL/GenBank/DDBJ databases">
        <authorList>
            <person name="Kjaerup R.B."/>
            <person name="Dalgaard T.S."/>
            <person name="Juul-Madsen H.R."/>
        </authorList>
    </citation>
    <scope>NUCLEOTIDE SEQUENCE [LARGE SCALE GENOMIC DNA]</scope>
    <source>
        <strain evidence="3 4">373-A1</strain>
    </source>
</reference>
<gene>
    <name evidence="3" type="ORF">CP373A1_09725</name>
</gene>
<dbReference type="InterPro" id="IPR002508">
    <property type="entry name" value="MurNAc-LAA_cat"/>
</dbReference>
<proteinExistence type="predicted"/>
<dbReference type="SUPFAM" id="SSF53187">
    <property type="entry name" value="Zn-dependent exopeptidases"/>
    <property type="match status" value="1"/>
</dbReference>
<keyword evidence="1" id="KW-0378">Hydrolase</keyword>